<evidence type="ECO:0000313" key="11">
    <source>
        <dbReference type="Proteomes" id="UP000315995"/>
    </source>
</evidence>
<evidence type="ECO:0000256" key="2">
    <source>
        <dbReference type="ARBA" id="ARBA00022559"/>
    </source>
</evidence>
<protein>
    <submittedName>
        <fullName evidence="10">Peroxiredoxin</fullName>
        <ecNumber evidence="10">1.11.1.15</ecNumber>
    </submittedName>
</protein>
<dbReference type="InterPro" id="IPR045020">
    <property type="entry name" value="PRX_1cys"/>
</dbReference>
<dbReference type="SUPFAM" id="SSF52833">
    <property type="entry name" value="Thioredoxin-like"/>
    <property type="match status" value="1"/>
</dbReference>
<dbReference type="GO" id="GO:0005829">
    <property type="term" value="C:cytosol"/>
    <property type="evidence" value="ECO:0007669"/>
    <property type="project" value="TreeGrafter"/>
</dbReference>
<keyword evidence="2 10" id="KW-0575">Peroxidase</keyword>
<dbReference type="InterPro" id="IPR019479">
    <property type="entry name" value="Peroxiredoxin_C"/>
</dbReference>
<dbReference type="PROSITE" id="PS51352">
    <property type="entry name" value="THIOREDOXIN_2"/>
    <property type="match status" value="1"/>
</dbReference>
<accession>A0A5B8Y8H8</accession>
<dbReference type="InterPro" id="IPR013766">
    <property type="entry name" value="Thioredoxin_domain"/>
</dbReference>
<comment type="similarity">
    <text evidence="6">Belongs to the peroxiredoxin family. Prx6 subfamily.</text>
</comment>
<evidence type="ECO:0000256" key="8">
    <source>
        <dbReference type="PIRSR" id="PIRSR000239-1"/>
    </source>
</evidence>
<dbReference type="AlphaFoldDB" id="A0A4Y6PXU0"/>
<dbReference type="Gene3D" id="3.30.1020.10">
    <property type="entry name" value="Antioxidant, Horf6, Chain A, domain2"/>
    <property type="match status" value="1"/>
</dbReference>
<name>A0A4Y6PXU0_PERCE</name>
<dbReference type="PANTHER" id="PTHR10681:SF128">
    <property type="entry name" value="THIOREDOXIN-DEPENDENT PEROXIDE REDUCTASE, MITOCHONDRIAL"/>
    <property type="match status" value="1"/>
</dbReference>
<dbReference type="GO" id="GO:0008379">
    <property type="term" value="F:thioredoxin peroxidase activity"/>
    <property type="evidence" value="ECO:0007669"/>
    <property type="project" value="TreeGrafter"/>
</dbReference>
<dbReference type="GO" id="GO:0033554">
    <property type="term" value="P:cellular response to stress"/>
    <property type="evidence" value="ECO:0007669"/>
    <property type="project" value="TreeGrafter"/>
</dbReference>
<gene>
    <name evidence="10" type="ORF">FIV42_20625</name>
</gene>
<dbReference type="GO" id="GO:0045454">
    <property type="term" value="P:cell redox homeostasis"/>
    <property type="evidence" value="ECO:0007669"/>
    <property type="project" value="TreeGrafter"/>
</dbReference>
<evidence type="ECO:0000256" key="4">
    <source>
        <dbReference type="ARBA" id="ARBA00023002"/>
    </source>
</evidence>
<organism evidence="10 11">
    <name type="scientific">Persicimonas caeni</name>
    <dbReference type="NCBI Taxonomy" id="2292766"/>
    <lineage>
        <taxon>Bacteria</taxon>
        <taxon>Deltaproteobacteria</taxon>
        <taxon>Bradymonadales</taxon>
        <taxon>Bradymonadaceae</taxon>
        <taxon>Persicimonas</taxon>
    </lineage>
</organism>
<dbReference type="InterPro" id="IPR036249">
    <property type="entry name" value="Thioredoxin-like_sf"/>
</dbReference>
<dbReference type="Pfam" id="PF00578">
    <property type="entry name" value="AhpC-TSA"/>
    <property type="match status" value="1"/>
</dbReference>
<evidence type="ECO:0000256" key="1">
    <source>
        <dbReference type="ARBA" id="ARBA00009796"/>
    </source>
</evidence>
<sequence>MTLRLGDEAPNFKAMTTEGEIDFHEWGGDSWVVFFSHPADFTPVCTTEIGRAANLSDEFKKRNAKRIVLSVDPIEDHHEWVKDVEETQNAKMDYPIIADEDREIANMYDMIHPKADDTATVRSVFVIDPDKKIRLTLTYPPAIGRNFDEILRVIDALQLSDDYDIATPVDWTKGEKVVVKPSIDTETAKEQFGDVEELRPYLRLTPDPSTK</sequence>
<dbReference type="InterPro" id="IPR024706">
    <property type="entry name" value="Peroxiredoxin_AhpC-typ"/>
</dbReference>
<dbReference type="EMBL" id="CP041186">
    <property type="protein sequence ID" value="QDG53060.1"/>
    <property type="molecule type" value="Genomic_DNA"/>
</dbReference>
<dbReference type="InterPro" id="IPR050217">
    <property type="entry name" value="Peroxiredoxin"/>
</dbReference>
<dbReference type="FunFam" id="3.30.1020.10:FF:000001">
    <property type="entry name" value="1-Cys peroxiredoxin"/>
    <property type="match status" value="1"/>
</dbReference>
<dbReference type="RefSeq" id="WP_141199521.1">
    <property type="nucleotide sequence ID" value="NZ_CP041186.1"/>
</dbReference>
<evidence type="ECO:0000256" key="5">
    <source>
        <dbReference type="ARBA" id="ARBA00023284"/>
    </source>
</evidence>
<evidence type="ECO:0000313" key="10">
    <source>
        <dbReference type="EMBL" id="QDG53060.1"/>
    </source>
</evidence>
<dbReference type="PANTHER" id="PTHR10681">
    <property type="entry name" value="THIOREDOXIN PEROXIDASE"/>
    <property type="match status" value="1"/>
</dbReference>
<comment type="function">
    <text evidence="7">Thiol-specific peroxidase that catalyzes the reduction of hydrogen peroxide and organic hydroperoxides to water and alcohols, respectively. Plays a role in cell protection against oxidative stress by detoxifying peroxides.</text>
</comment>
<dbReference type="InterPro" id="IPR000866">
    <property type="entry name" value="AhpC/TSA"/>
</dbReference>
<dbReference type="FunFam" id="3.40.30.10:FF:000011">
    <property type="entry name" value="Peroxiredoxin PRX1"/>
    <property type="match status" value="1"/>
</dbReference>
<dbReference type="NCBIfam" id="NF009668">
    <property type="entry name" value="PRK13189.1"/>
    <property type="match status" value="1"/>
</dbReference>
<keyword evidence="5" id="KW-0676">Redox-active center</keyword>
<evidence type="ECO:0000259" key="9">
    <source>
        <dbReference type="PROSITE" id="PS51352"/>
    </source>
</evidence>
<dbReference type="Pfam" id="PF10417">
    <property type="entry name" value="1-cysPrx_C"/>
    <property type="match status" value="1"/>
</dbReference>
<dbReference type="GO" id="GO:0006979">
    <property type="term" value="P:response to oxidative stress"/>
    <property type="evidence" value="ECO:0007669"/>
    <property type="project" value="TreeGrafter"/>
</dbReference>
<keyword evidence="4 10" id="KW-0560">Oxidoreductase</keyword>
<dbReference type="CDD" id="cd03016">
    <property type="entry name" value="PRX_1cys"/>
    <property type="match status" value="1"/>
</dbReference>
<dbReference type="Gene3D" id="3.40.30.10">
    <property type="entry name" value="Glutaredoxin"/>
    <property type="match status" value="1"/>
</dbReference>
<accession>A0A4Y6PXU0</accession>
<dbReference type="GO" id="GO:0042744">
    <property type="term" value="P:hydrogen peroxide catabolic process"/>
    <property type="evidence" value="ECO:0007669"/>
    <property type="project" value="TreeGrafter"/>
</dbReference>
<feature type="active site" description="Cysteine sulfenic acid (-SOH) intermediate; for peroxidase activity" evidence="8">
    <location>
        <position position="45"/>
    </location>
</feature>
<evidence type="ECO:0000256" key="7">
    <source>
        <dbReference type="ARBA" id="ARBA00037420"/>
    </source>
</evidence>
<dbReference type="PIRSF" id="PIRSF000239">
    <property type="entry name" value="AHPC"/>
    <property type="match status" value="1"/>
</dbReference>
<proteinExistence type="inferred from homology"/>
<dbReference type="OrthoDB" id="9812811at2"/>
<evidence type="ECO:0000256" key="3">
    <source>
        <dbReference type="ARBA" id="ARBA00022862"/>
    </source>
</evidence>
<feature type="domain" description="Thioredoxin" evidence="9">
    <location>
        <begin position="3"/>
        <end position="159"/>
    </location>
</feature>
<reference evidence="10 11" key="1">
    <citation type="submission" date="2019-06" db="EMBL/GenBank/DDBJ databases">
        <title>Persicimonas caeni gen. nov., sp. nov., a predatory bacterium isolated from solar saltern.</title>
        <authorList>
            <person name="Wang S."/>
        </authorList>
    </citation>
    <scope>NUCLEOTIDE SEQUENCE [LARGE SCALE GENOMIC DNA]</scope>
    <source>
        <strain evidence="10 11">YN101</strain>
    </source>
</reference>
<evidence type="ECO:0000256" key="6">
    <source>
        <dbReference type="ARBA" id="ARBA00025719"/>
    </source>
</evidence>
<dbReference type="EC" id="1.11.1.15" evidence="10"/>
<keyword evidence="3" id="KW-0049">Antioxidant</keyword>
<comment type="similarity">
    <text evidence="1">Belongs to the peroxiredoxin family. AhpC/Prx1 subfamily.</text>
</comment>
<keyword evidence="11" id="KW-1185">Reference proteome</keyword>
<dbReference type="Proteomes" id="UP000315995">
    <property type="component" value="Chromosome"/>
</dbReference>